<dbReference type="OrthoDB" id="3252356at2759"/>
<name>A0A4Z0ABI3_9AGAM</name>
<dbReference type="EMBL" id="SFCI01000064">
    <property type="protein sequence ID" value="TFY82958.1"/>
    <property type="molecule type" value="Genomic_DNA"/>
</dbReference>
<comment type="caution">
    <text evidence="1">The sequence shown here is derived from an EMBL/GenBank/DDBJ whole genome shotgun (WGS) entry which is preliminary data.</text>
</comment>
<reference evidence="1 2" key="1">
    <citation type="submission" date="2019-02" db="EMBL/GenBank/DDBJ databases">
        <title>Genome sequencing of the rare red list fungi Hericium alpestre (H. flagellum).</title>
        <authorList>
            <person name="Buettner E."/>
            <person name="Kellner H."/>
        </authorList>
    </citation>
    <scope>NUCLEOTIDE SEQUENCE [LARGE SCALE GENOMIC DNA]</scope>
    <source>
        <strain evidence="1 2">DSM 108284</strain>
    </source>
</reference>
<dbReference type="AlphaFoldDB" id="A0A4Z0ABI3"/>
<organism evidence="1 2">
    <name type="scientific">Hericium alpestre</name>
    <dbReference type="NCBI Taxonomy" id="135208"/>
    <lineage>
        <taxon>Eukaryota</taxon>
        <taxon>Fungi</taxon>
        <taxon>Dikarya</taxon>
        <taxon>Basidiomycota</taxon>
        <taxon>Agaricomycotina</taxon>
        <taxon>Agaricomycetes</taxon>
        <taxon>Russulales</taxon>
        <taxon>Hericiaceae</taxon>
        <taxon>Hericium</taxon>
    </lineage>
</organism>
<proteinExistence type="predicted"/>
<accession>A0A4Z0ABI3</accession>
<protein>
    <submittedName>
        <fullName evidence="1">Uncharacterized protein</fullName>
    </submittedName>
</protein>
<evidence type="ECO:0000313" key="1">
    <source>
        <dbReference type="EMBL" id="TFY82958.1"/>
    </source>
</evidence>
<evidence type="ECO:0000313" key="2">
    <source>
        <dbReference type="Proteomes" id="UP000298061"/>
    </source>
</evidence>
<dbReference type="Gene3D" id="1.20.1280.50">
    <property type="match status" value="1"/>
</dbReference>
<gene>
    <name evidence="1" type="ORF">EWM64_g1055</name>
</gene>
<keyword evidence="2" id="KW-1185">Reference proteome</keyword>
<sequence>MSTPVDVDNPATKRCYIRAVPTEVLCEIFRTAQHTQRFPRIDDLNGRYPFLVQISISHVCRHWRDISLQLPDLWTTLLIVRDRIHFDFLDAFLQRSQSQPLDIIVRWCPRRYEDEVMGTPEASFAVPVLSVLSMLITHSPRWRSLDLIADTGDAVNFVLEQLRPLRVPLLRRLGLQYITAVPHETRYEPWQNMDPGVPFDLFGAQLEELSIGAAYVDWDYPISDALGLTGLKSLTLGNTFTEVNPTIPQLFTILSGCPNLTTLVCGAVDDEPIQLSIPIELGALQSLEFTSKDTPVQLFTFLQNLSAPMLRSFSLKSDVLSGKTVNALMGRELDLEWTPTPLPTAPSFLQRICALRIRTPMTYLTEQWRLAFYERMQDVRVLILESTPDADPDGLKTALSDLVNVAPPNSASPAALLPNLTTLVVTAPEPGLLRPFVEGRKNAGLPLKRLFSDFAADISRPEVGWLEKNLEVLGITERFRAKGDGNVEAWLALDAEPVGTVRARELCTDVGCLFRSGRAFSLRA</sequence>
<dbReference type="Proteomes" id="UP000298061">
    <property type="component" value="Unassembled WGS sequence"/>
</dbReference>